<keyword evidence="2" id="KW-0560">Oxidoreductase</keyword>
<dbReference type="SUPFAM" id="SSF50129">
    <property type="entry name" value="GroES-like"/>
    <property type="match status" value="1"/>
</dbReference>
<evidence type="ECO:0000256" key="1">
    <source>
        <dbReference type="ARBA" id="ARBA00008072"/>
    </source>
</evidence>
<reference evidence="4 5" key="1">
    <citation type="submission" date="2016-10" db="EMBL/GenBank/DDBJ databases">
        <title>Draft genome sequence of Coniochaeta ligniaria NRRL30616, a lignocellulolytic fungus for bioabatement of inhibitors in plant biomass hydrolysates.</title>
        <authorList>
            <consortium name="DOE Joint Genome Institute"/>
            <person name="Jimenez D.J."/>
            <person name="Hector R.E."/>
            <person name="Riley R."/>
            <person name="Sun H."/>
            <person name="Grigoriev I.V."/>
            <person name="Van Elsas J.D."/>
            <person name="Nichols N.N."/>
        </authorList>
    </citation>
    <scope>NUCLEOTIDE SEQUENCE [LARGE SCALE GENOMIC DNA]</scope>
    <source>
        <strain evidence="4 5">NRRL 30616</strain>
    </source>
</reference>
<dbReference type="InterPro" id="IPR047122">
    <property type="entry name" value="Trans-enoyl_RdTase-like"/>
</dbReference>
<dbReference type="EMBL" id="KV875095">
    <property type="protein sequence ID" value="OIW31924.1"/>
    <property type="molecule type" value="Genomic_DNA"/>
</dbReference>
<dbReference type="InterPro" id="IPR036291">
    <property type="entry name" value="NAD(P)-bd_dom_sf"/>
</dbReference>
<accession>A0A1J7JRD5</accession>
<dbReference type="InterPro" id="IPR020843">
    <property type="entry name" value="ER"/>
</dbReference>
<dbReference type="Proteomes" id="UP000182658">
    <property type="component" value="Unassembled WGS sequence"/>
</dbReference>
<dbReference type="Pfam" id="PF08240">
    <property type="entry name" value="ADH_N"/>
    <property type="match status" value="1"/>
</dbReference>
<dbReference type="InterPro" id="IPR013154">
    <property type="entry name" value="ADH-like_N"/>
</dbReference>
<dbReference type="SUPFAM" id="SSF51735">
    <property type="entry name" value="NAD(P)-binding Rossmann-fold domains"/>
    <property type="match status" value="1"/>
</dbReference>
<gene>
    <name evidence="4" type="ORF">CONLIGDRAFT_592809</name>
</gene>
<dbReference type="CDD" id="cd08249">
    <property type="entry name" value="enoyl_reductase_like"/>
    <property type="match status" value="1"/>
</dbReference>
<protein>
    <submittedName>
        <fullName evidence="4">GroES-like protein</fullName>
    </submittedName>
</protein>
<evidence type="ECO:0000313" key="5">
    <source>
        <dbReference type="Proteomes" id="UP000182658"/>
    </source>
</evidence>
<dbReference type="PANTHER" id="PTHR45348:SF5">
    <property type="entry name" value="OXIDOREDUCTASE, PUTATIVE (AFU_ORTHOLOGUE AFUA_8G01420)-RELATED"/>
    <property type="match status" value="1"/>
</dbReference>
<dbReference type="STRING" id="1408157.A0A1J7JRD5"/>
<comment type="similarity">
    <text evidence="1">Belongs to the zinc-containing alcohol dehydrogenase family.</text>
</comment>
<dbReference type="OrthoDB" id="3233595at2759"/>
<dbReference type="GO" id="GO:0016651">
    <property type="term" value="F:oxidoreductase activity, acting on NAD(P)H"/>
    <property type="evidence" value="ECO:0007669"/>
    <property type="project" value="InterPro"/>
</dbReference>
<proteinExistence type="inferred from homology"/>
<evidence type="ECO:0000313" key="4">
    <source>
        <dbReference type="EMBL" id="OIW31924.1"/>
    </source>
</evidence>
<dbReference type="PANTHER" id="PTHR45348">
    <property type="entry name" value="HYPOTHETICAL OXIDOREDUCTASE (EUROFUNG)"/>
    <property type="match status" value="1"/>
</dbReference>
<evidence type="ECO:0000256" key="2">
    <source>
        <dbReference type="ARBA" id="ARBA00023002"/>
    </source>
</evidence>
<feature type="domain" description="Enoyl reductase (ER)" evidence="3">
    <location>
        <begin position="12"/>
        <end position="344"/>
    </location>
</feature>
<dbReference type="Gene3D" id="3.90.180.10">
    <property type="entry name" value="Medium-chain alcohol dehydrogenases, catalytic domain"/>
    <property type="match status" value="1"/>
</dbReference>
<name>A0A1J7JRD5_9PEZI</name>
<evidence type="ECO:0000259" key="3">
    <source>
        <dbReference type="SMART" id="SM00829"/>
    </source>
</evidence>
<dbReference type="InParanoid" id="A0A1J7JRD5"/>
<organism evidence="4 5">
    <name type="scientific">Coniochaeta ligniaria NRRL 30616</name>
    <dbReference type="NCBI Taxonomy" id="1408157"/>
    <lineage>
        <taxon>Eukaryota</taxon>
        <taxon>Fungi</taxon>
        <taxon>Dikarya</taxon>
        <taxon>Ascomycota</taxon>
        <taxon>Pezizomycotina</taxon>
        <taxon>Sordariomycetes</taxon>
        <taxon>Sordariomycetidae</taxon>
        <taxon>Coniochaetales</taxon>
        <taxon>Coniochaetaceae</taxon>
        <taxon>Coniochaeta</taxon>
    </lineage>
</organism>
<dbReference type="AlphaFoldDB" id="A0A1J7JRD5"/>
<dbReference type="InterPro" id="IPR011032">
    <property type="entry name" value="GroES-like_sf"/>
</dbReference>
<sequence length="353" mass="38152">MSKTMDEFLFYGDPKWTSIRHKVAIPEPGPKEVLIKNVAAGLNPKDWKFTEDAEEHEALNAGDDVAGIIESVGSQVFEYKAGDRVAAFHRIGEPGGGYAEYTIAPASTTFRLPPNVSFEEGAGLPLAGMTAAIQLYQALQLPLPTVPGPKDIPVLIYGGASAVGAYALQFAKLSQLRPIITVAGSGMEYVRSLDAATHIIDHREGNVAEQVLKALDGKKLAHVIDAVSSKASYPIITDILVASGGGEINMLDPVSDEDWKWPEGVRYSMTFVGSAYGRKPPWITQERAAADAEFAYFFYRYMTYLLAEGKLKPHPVELLPSGLDGVLQGLQDLQAHRVSAKKLVARIADTPGL</sequence>
<dbReference type="Gene3D" id="3.40.50.720">
    <property type="entry name" value="NAD(P)-binding Rossmann-like Domain"/>
    <property type="match status" value="1"/>
</dbReference>
<dbReference type="SMART" id="SM00829">
    <property type="entry name" value="PKS_ER"/>
    <property type="match status" value="1"/>
</dbReference>
<keyword evidence="5" id="KW-1185">Reference proteome</keyword>